<dbReference type="InterPro" id="IPR002937">
    <property type="entry name" value="Amino_oxidase"/>
</dbReference>
<dbReference type="Gene3D" id="3.30.70.1990">
    <property type="match status" value="1"/>
</dbReference>
<organism evidence="3 4">
    <name type="scientific">Ophiocordyceps unilateralis</name>
    <name type="common">Zombie-ant fungus</name>
    <name type="synonym">Torrubia unilateralis</name>
    <dbReference type="NCBI Taxonomy" id="268505"/>
    <lineage>
        <taxon>Eukaryota</taxon>
        <taxon>Fungi</taxon>
        <taxon>Dikarya</taxon>
        <taxon>Ascomycota</taxon>
        <taxon>Pezizomycotina</taxon>
        <taxon>Sordariomycetes</taxon>
        <taxon>Hypocreomycetidae</taxon>
        <taxon>Hypocreales</taxon>
        <taxon>Ophiocordycipitaceae</taxon>
        <taxon>Ophiocordyceps</taxon>
    </lineage>
</organism>
<gene>
    <name evidence="3" type="ORF">XA68_15855</name>
</gene>
<proteinExistence type="predicted"/>
<sequence length="461" mass="51766">MVLGSFCIGLVAFLAFADAERVITRDVCILGGGSSGTYAAIRLKDRGKTVVIVEPKDVLGGHAETQYFPDGRHIDYGVEGVFRNDLSTKYLQRLGVEYQSLLPNTSRIDYVDFRTGQSNSSHEVSGFLELLPQIVLYRLALNNFDYLRKGLFNEIPEPVPETLLQPFREFASRNQLQQPLLDLIFTFASGVGNVLDTPLLYVLQNFGIPHVEALLSGYVKPVKGMNEVYRRAEKIIGTENILFGAKAREVTRRDDGGAGIVISVMDKKGQRYAIHAKQLLVAMPLTAENTAPLLLDESDRALFRKWKWSNYYAAVIKTGGLPDKVDIANEDPTQKYSFPLPPFQWRLQYMGVPGYHISKIVADSNFEPRKAHYLILTDILRMKSVYPVQTPEIVAFADHSPTSLSVSVEHLRAGFYRRLYALQGRADTFYTGNSLCSDYSSLLWAYTDEVIDLMVGRELLV</sequence>
<dbReference type="InterPro" id="IPR036188">
    <property type="entry name" value="FAD/NAD-bd_sf"/>
</dbReference>
<dbReference type="Proteomes" id="UP000037136">
    <property type="component" value="Unassembled WGS sequence"/>
</dbReference>
<evidence type="ECO:0000259" key="2">
    <source>
        <dbReference type="Pfam" id="PF01593"/>
    </source>
</evidence>
<dbReference type="InterPro" id="IPR050464">
    <property type="entry name" value="Zeta_carotene_desat/Oxidored"/>
</dbReference>
<dbReference type="STRING" id="268505.A0A2A9P693"/>
<reference evidence="3 4" key="2">
    <citation type="journal article" date="2017" name="Sci. Rep.">
        <title>Ant-infecting Ophiocordyceps genomes reveal a high diversity of potential behavioral manipulation genes and a possible major role for enterotoxins.</title>
        <authorList>
            <person name="de Bekker C."/>
            <person name="Ohm R.A."/>
            <person name="Evans H.C."/>
            <person name="Brachmann A."/>
            <person name="Hughes D.P."/>
        </authorList>
    </citation>
    <scope>NUCLEOTIDE SEQUENCE [LARGE SCALE GENOMIC DNA]</scope>
    <source>
        <strain evidence="3 4">SC16a</strain>
    </source>
</reference>
<dbReference type="EMBL" id="LAZP02000498">
    <property type="protein sequence ID" value="PFH56848.1"/>
    <property type="molecule type" value="Genomic_DNA"/>
</dbReference>
<protein>
    <recommendedName>
        <fullName evidence="2">Amine oxidase domain-containing protein</fullName>
    </recommendedName>
</protein>
<dbReference type="Pfam" id="PF01593">
    <property type="entry name" value="Amino_oxidase"/>
    <property type="match status" value="1"/>
</dbReference>
<reference evidence="3 4" key="1">
    <citation type="journal article" date="2015" name="BMC Genomics">
        <title>Gene expression during zombie ant biting behavior reflects the complexity underlying fungal parasitic behavioral manipulation.</title>
        <authorList>
            <person name="de Bekker C."/>
            <person name="Ohm R.A."/>
            <person name="Loreto R.G."/>
            <person name="Sebastian A."/>
            <person name="Albert I."/>
            <person name="Merrow M."/>
            <person name="Brachmann A."/>
            <person name="Hughes D.P."/>
        </authorList>
    </citation>
    <scope>NUCLEOTIDE SEQUENCE [LARGE SCALE GENOMIC DNA]</scope>
    <source>
        <strain evidence="3 4">SC16a</strain>
    </source>
</reference>
<dbReference type="OrthoDB" id="68575at2759"/>
<evidence type="ECO:0000256" key="1">
    <source>
        <dbReference type="SAM" id="SignalP"/>
    </source>
</evidence>
<dbReference type="SUPFAM" id="SSF51905">
    <property type="entry name" value="FAD/NAD(P)-binding domain"/>
    <property type="match status" value="1"/>
</dbReference>
<evidence type="ECO:0000313" key="3">
    <source>
        <dbReference type="EMBL" id="PFH56848.1"/>
    </source>
</evidence>
<dbReference type="Gene3D" id="1.10.405.20">
    <property type="match status" value="1"/>
</dbReference>
<feature type="domain" description="Amine oxidase" evidence="2">
    <location>
        <begin position="36"/>
        <end position="289"/>
    </location>
</feature>
<name>A0A2A9P693_OPHUN</name>
<dbReference type="Gene3D" id="3.50.50.60">
    <property type="entry name" value="FAD/NAD(P)-binding domain"/>
    <property type="match status" value="1"/>
</dbReference>
<dbReference type="PANTHER" id="PTHR42923:SF26">
    <property type="entry name" value="FMN REDUCTASE LOT6, PUTATIVE (AFU_ORTHOLOGUE AFUA_7G06600)-RELATED"/>
    <property type="match status" value="1"/>
</dbReference>
<feature type="chain" id="PRO_5012970577" description="Amine oxidase domain-containing protein" evidence="1">
    <location>
        <begin position="20"/>
        <end position="461"/>
    </location>
</feature>
<dbReference type="PANTHER" id="PTHR42923">
    <property type="entry name" value="PROTOPORPHYRINOGEN OXIDASE"/>
    <property type="match status" value="1"/>
</dbReference>
<evidence type="ECO:0000313" key="4">
    <source>
        <dbReference type="Proteomes" id="UP000037136"/>
    </source>
</evidence>
<accession>A0A2A9P693</accession>
<comment type="caution">
    <text evidence="3">The sequence shown here is derived from an EMBL/GenBank/DDBJ whole genome shotgun (WGS) entry which is preliminary data.</text>
</comment>
<dbReference type="GO" id="GO:0016491">
    <property type="term" value="F:oxidoreductase activity"/>
    <property type="evidence" value="ECO:0007669"/>
    <property type="project" value="InterPro"/>
</dbReference>
<feature type="signal peptide" evidence="1">
    <location>
        <begin position="1"/>
        <end position="19"/>
    </location>
</feature>
<keyword evidence="4" id="KW-1185">Reference proteome</keyword>
<dbReference type="AlphaFoldDB" id="A0A2A9P693"/>
<keyword evidence="1" id="KW-0732">Signal</keyword>